<dbReference type="RefSeq" id="WP_183487770.1">
    <property type="nucleotide sequence ID" value="NZ_JBHUOV010000002.1"/>
</dbReference>
<dbReference type="InterPro" id="IPR007404">
    <property type="entry name" value="YdjM-like"/>
</dbReference>
<feature type="transmembrane region" description="Helical" evidence="1">
    <location>
        <begin position="158"/>
        <end position="178"/>
    </location>
</feature>
<keyword evidence="1" id="KW-1133">Transmembrane helix</keyword>
<evidence type="ECO:0000256" key="1">
    <source>
        <dbReference type="SAM" id="Phobius"/>
    </source>
</evidence>
<dbReference type="InterPro" id="IPR053170">
    <property type="entry name" value="Transcription_regulator"/>
</dbReference>
<gene>
    <name evidence="2" type="ORF">ACFS5M_08245</name>
</gene>
<protein>
    <submittedName>
        <fullName evidence="2">Metal-dependent hydrolase</fullName>
    </submittedName>
</protein>
<dbReference type="Proteomes" id="UP001597533">
    <property type="component" value="Unassembled WGS sequence"/>
</dbReference>
<keyword evidence="3" id="KW-1185">Reference proteome</keyword>
<dbReference type="PANTHER" id="PTHR40031">
    <property type="entry name" value="HYPOTHETICAL MEMBRANE SPANNING PROTEIN"/>
    <property type="match status" value="1"/>
</dbReference>
<dbReference type="Pfam" id="PF04307">
    <property type="entry name" value="YdjM"/>
    <property type="match status" value="1"/>
</dbReference>
<dbReference type="PANTHER" id="PTHR40031:SF1">
    <property type="entry name" value="MEMBRANE-BOUND METAL-DEPENDENT HYDROLASE"/>
    <property type="match status" value="1"/>
</dbReference>
<accession>A0ABW5WQF7</accession>
<keyword evidence="2" id="KW-0378">Hydrolase</keyword>
<sequence length="323" mass="36906">MDSITQAILGAAIGEISLGRKIGPKGAVLGALVATIPDLDVVLLPFYSAVERISIHRGFSHSILFSFIGAFLIALILSKIKWTRQISYIRLCVFSWLVLFTHMLLDAFTTYGTQLFLPFSNYRVSFDSINIVDPLYTLPLFLGVLLSTGVFRKKPNRIIYSKMGLIISSLYLIFTLWIKQSVNQKFDTQLKKDSIVYNELLTVPVKFGSIYWYGVAKTDNSLYIGKYNNIEREKITFTEFSINDNLLNKVDSELANTLKWFSKGYYTVVEKDGIIRLYNMQCDMQGIRTYGEYKVPTAFYFEITPQPNGKYRMSTGMHKKQPL</sequence>
<feature type="transmembrane region" description="Helical" evidence="1">
    <location>
        <begin position="131"/>
        <end position="151"/>
    </location>
</feature>
<evidence type="ECO:0000313" key="3">
    <source>
        <dbReference type="Proteomes" id="UP001597533"/>
    </source>
</evidence>
<reference evidence="3" key="1">
    <citation type="journal article" date="2019" name="Int. J. Syst. Evol. Microbiol.">
        <title>The Global Catalogue of Microorganisms (GCM) 10K type strain sequencing project: providing services to taxonomists for standard genome sequencing and annotation.</title>
        <authorList>
            <consortium name="The Broad Institute Genomics Platform"/>
            <consortium name="The Broad Institute Genome Sequencing Center for Infectious Disease"/>
            <person name="Wu L."/>
            <person name="Ma J."/>
        </authorList>
    </citation>
    <scope>NUCLEOTIDE SEQUENCE [LARGE SCALE GENOMIC DNA]</scope>
    <source>
        <strain evidence="3">KCTC 32141</strain>
    </source>
</reference>
<dbReference type="EMBL" id="JBHUOV010000002">
    <property type="protein sequence ID" value="MFD2823656.1"/>
    <property type="molecule type" value="Genomic_DNA"/>
</dbReference>
<keyword evidence="1" id="KW-0472">Membrane</keyword>
<keyword evidence="1" id="KW-0812">Transmembrane</keyword>
<evidence type="ECO:0000313" key="2">
    <source>
        <dbReference type="EMBL" id="MFD2823656.1"/>
    </source>
</evidence>
<dbReference type="GO" id="GO:0016787">
    <property type="term" value="F:hydrolase activity"/>
    <property type="evidence" value="ECO:0007669"/>
    <property type="project" value="UniProtKB-KW"/>
</dbReference>
<feature type="transmembrane region" description="Helical" evidence="1">
    <location>
        <begin position="27"/>
        <end position="47"/>
    </location>
</feature>
<feature type="transmembrane region" description="Helical" evidence="1">
    <location>
        <begin position="89"/>
        <end position="111"/>
    </location>
</feature>
<feature type="transmembrane region" description="Helical" evidence="1">
    <location>
        <begin position="59"/>
        <end position="77"/>
    </location>
</feature>
<name>A0ABW5WQF7_9FLAO</name>
<proteinExistence type="predicted"/>
<organism evidence="2 3">
    <name type="scientific">Lacinutrix iliipiscaria</name>
    <dbReference type="NCBI Taxonomy" id="1230532"/>
    <lineage>
        <taxon>Bacteria</taxon>
        <taxon>Pseudomonadati</taxon>
        <taxon>Bacteroidota</taxon>
        <taxon>Flavobacteriia</taxon>
        <taxon>Flavobacteriales</taxon>
        <taxon>Flavobacteriaceae</taxon>
        <taxon>Lacinutrix</taxon>
    </lineage>
</organism>
<comment type="caution">
    <text evidence="2">The sequence shown here is derived from an EMBL/GenBank/DDBJ whole genome shotgun (WGS) entry which is preliminary data.</text>
</comment>